<keyword evidence="1" id="KW-0649">Protein kinase inhibitor</keyword>
<dbReference type="GO" id="GO:0032875">
    <property type="term" value="P:regulation of DNA endoreduplication"/>
    <property type="evidence" value="ECO:0007669"/>
    <property type="project" value="InterPro"/>
</dbReference>
<proteinExistence type="predicted"/>
<keyword evidence="4" id="KW-1185">Reference proteome</keyword>
<dbReference type="GO" id="GO:0004860">
    <property type="term" value="F:protein kinase inhibitor activity"/>
    <property type="evidence" value="ECO:0007669"/>
    <property type="project" value="UniProtKB-KW"/>
</dbReference>
<gene>
    <name evidence="3" type="ORF">SHERM_24844</name>
</gene>
<keyword evidence="2" id="KW-0131">Cell cycle</keyword>
<evidence type="ECO:0000313" key="3">
    <source>
        <dbReference type="EMBL" id="CAA0829261.1"/>
    </source>
</evidence>
<dbReference type="InterPro" id="IPR040389">
    <property type="entry name" value="SMR"/>
</dbReference>
<name>A0A9N7N947_STRHE</name>
<dbReference type="PANTHER" id="PTHR33142:SF89">
    <property type="entry name" value="CYCLIN-DEPENDENT PROTEIN KINASE INHIBITOR SMR2"/>
    <property type="match status" value="1"/>
</dbReference>
<protein>
    <submittedName>
        <fullName evidence="3">Uncharacterized protein</fullName>
    </submittedName>
</protein>
<dbReference type="OrthoDB" id="10653691at2759"/>
<dbReference type="AlphaFoldDB" id="A0A9N7N947"/>
<evidence type="ECO:0000256" key="2">
    <source>
        <dbReference type="ARBA" id="ARBA00023306"/>
    </source>
</evidence>
<dbReference type="PANTHER" id="PTHR33142">
    <property type="entry name" value="CYCLIN-DEPENDENT PROTEIN KINASE INHIBITOR SMR13"/>
    <property type="match status" value="1"/>
</dbReference>
<dbReference type="EMBL" id="CACSLK010027773">
    <property type="protein sequence ID" value="CAA0829261.1"/>
    <property type="molecule type" value="Genomic_DNA"/>
</dbReference>
<comment type="caution">
    <text evidence="3">The sequence shown here is derived from an EMBL/GenBank/DDBJ whole genome shotgun (WGS) entry which is preliminary data.</text>
</comment>
<organism evidence="3 4">
    <name type="scientific">Striga hermonthica</name>
    <name type="common">Purple witchweed</name>
    <name type="synonym">Buchnera hermonthica</name>
    <dbReference type="NCBI Taxonomy" id="68872"/>
    <lineage>
        <taxon>Eukaryota</taxon>
        <taxon>Viridiplantae</taxon>
        <taxon>Streptophyta</taxon>
        <taxon>Embryophyta</taxon>
        <taxon>Tracheophyta</taxon>
        <taxon>Spermatophyta</taxon>
        <taxon>Magnoliopsida</taxon>
        <taxon>eudicotyledons</taxon>
        <taxon>Gunneridae</taxon>
        <taxon>Pentapetalae</taxon>
        <taxon>asterids</taxon>
        <taxon>lamiids</taxon>
        <taxon>Lamiales</taxon>
        <taxon>Orobanchaceae</taxon>
        <taxon>Buchnereae</taxon>
        <taxon>Striga</taxon>
    </lineage>
</organism>
<sequence>MSAADLQLTTTLLPIIKIITIPHTKSDASEEEEEQTGQDLLAAASCCTPKSMMIPAALVCPPAPRKPPPEKRRRWCKRESIVGTDELESFFKGADQRINIRRRLL</sequence>
<evidence type="ECO:0000256" key="1">
    <source>
        <dbReference type="ARBA" id="ARBA00023013"/>
    </source>
</evidence>
<accession>A0A9N7N947</accession>
<reference evidence="3" key="1">
    <citation type="submission" date="2019-12" db="EMBL/GenBank/DDBJ databases">
        <authorList>
            <person name="Scholes J."/>
        </authorList>
    </citation>
    <scope>NUCLEOTIDE SEQUENCE</scope>
</reference>
<dbReference type="Proteomes" id="UP001153555">
    <property type="component" value="Unassembled WGS sequence"/>
</dbReference>
<evidence type="ECO:0000313" key="4">
    <source>
        <dbReference type="Proteomes" id="UP001153555"/>
    </source>
</evidence>